<accession>A0ABN3VRM3</accession>
<dbReference type="CDD" id="cd23763">
    <property type="entry name" value="ASKHA_ATPase_ROK"/>
    <property type="match status" value="1"/>
</dbReference>
<dbReference type="InterPro" id="IPR036390">
    <property type="entry name" value="WH_DNA-bd_sf"/>
</dbReference>
<dbReference type="InterPro" id="IPR043129">
    <property type="entry name" value="ATPase_NBD"/>
</dbReference>
<proteinExistence type="inferred from homology"/>
<sequence length="447" mass="44776">MSRRPGTPRLLRQLNDRAALELLLSVGPLTRAELGERTGLSKVTAGQLLSRLEERDLVTVVGEQAGGRGPNAALYAVVPSCAYVVGLDVLPDRISAGVADITGEIVAEVAVDPSGHDDPVRLVRSAVRKVCESAGVGADRLRAFVIGTRGVVDPGTGDVRFSFDLPSWHAGVLAQLRHDLDIPVTIENDVNLAALAERSHGAARGVDDFVLVWAGVGQGLGVMLGGRLHRGFTGGAGEIGWLPVPGEPLPTEVNEPQSGSFQRLVGGDAVAGLARAHGIVPALTAAAVPAAPVPVSAPAAPVPAASAAGGAGGVPPVSAGGAEAGASGEAGGGLAAAPVTGTGSVGDYVSAAVAEGADAFLDELAGRLAVGVAAVAVVLDPGLIVLSGDVGRAGGEALAVRVQEAVARVCPSQPRVVVTRVRGNPVLRGALVSALEQAREQVFSDTV</sequence>
<dbReference type="InterPro" id="IPR000835">
    <property type="entry name" value="HTH_MarR-typ"/>
</dbReference>
<dbReference type="SUPFAM" id="SSF53067">
    <property type="entry name" value="Actin-like ATPase domain"/>
    <property type="match status" value="1"/>
</dbReference>
<protein>
    <recommendedName>
        <fullName evidence="2">HTH marR-type domain-containing protein</fullName>
    </recommendedName>
</protein>
<evidence type="ECO:0000313" key="4">
    <source>
        <dbReference type="Proteomes" id="UP001500831"/>
    </source>
</evidence>
<dbReference type="Gene3D" id="3.30.420.40">
    <property type="match status" value="3"/>
</dbReference>
<gene>
    <name evidence="3" type="ORF">GCM10010517_11530</name>
</gene>
<dbReference type="InterPro" id="IPR000600">
    <property type="entry name" value="ROK"/>
</dbReference>
<name>A0ABN3VRM3_9ACTN</name>
<evidence type="ECO:0000256" key="1">
    <source>
        <dbReference type="ARBA" id="ARBA00006479"/>
    </source>
</evidence>
<feature type="domain" description="HTH marR-type" evidence="2">
    <location>
        <begin position="19"/>
        <end position="68"/>
    </location>
</feature>
<reference evidence="3 4" key="1">
    <citation type="journal article" date="2019" name="Int. J. Syst. Evol. Microbiol.">
        <title>The Global Catalogue of Microorganisms (GCM) 10K type strain sequencing project: providing services to taxonomists for standard genome sequencing and annotation.</title>
        <authorList>
            <consortium name="The Broad Institute Genomics Platform"/>
            <consortium name="The Broad Institute Genome Sequencing Center for Infectious Disease"/>
            <person name="Wu L."/>
            <person name="Ma J."/>
        </authorList>
    </citation>
    <scope>NUCLEOTIDE SEQUENCE [LARGE SCALE GENOMIC DNA]</scope>
    <source>
        <strain evidence="3 4">JCM 6242</strain>
    </source>
</reference>
<dbReference type="Pfam" id="PF00480">
    <property type="entry name" value="ROK"/>
    <property type="match status" value="1"/>
</dbReference>
<dbReference type="RefSeq" id="WP_344968560.1">
    <property type="nucleotide sequence ID" value="NZ_BAAAVI010000006.1"/>
</dbReference>
<keyword evidence="4" id="KW-1185">Reference proteome</keyword>
<dbReference type="InterPro" id="IPR036388">
    <property type="entry name" value="WH-like_DNA-bd_sf"/>
</dbReference>
<comment type="caution">
    <text evidence="3">The sequence shown here is derived from an EMBL/GenBank/DDBJ whole genome shotgun (WGS) entry which is preliminary data.</text>
</comment>
<evidence type="ECO:0000259" key="2">
    <source>
        <dbReference type="Pfam" id="PF12802"/>
    </source>
</evidence>
<organism evidence="3 4">
    <name type="scientific">Streptosporangium fragile</name>
    <dbReference type="NCBI Taxonomy" id="46186"/>
    <lineage>
        <taxon>Bacteria</taxon>
        <taxon>Bacillati</taxon>
        <taxon>Actinomycetota</taxon>
        <taxon>Actinomycetes</taxon>
        <taxon>Streptosporangiales</taxon>
        <taxon>Streptosporangiaceae</taxon>
        <taxon>Streptosporangium</taxon>
    </lineage>
</organism>
<dbReference type="PANTHER" id="PTHR18964">
    <property type="entry name" value="ROK (REPRESSOR, ORF, KINASE) FAMILY"/>
    <property type="match status" value="1"/>
</dbReference>
<dbReference type="Pfam" id="PF12802">
    <property type="entry name" value="MarR_2"/>
    <property type="match status" value="1"/>
</dbReference>
<evidence type="ECO:0000313" key="3">
    <source>
        <dbReference type="EMBL" id="GAA2853675.1"/>
    </source>
</evidence>
<dbReference type="Gene3D" id="1.10.10.10">
    <property type="entry name" value="Winged helix-like DNA-binding domain superfamily/Winged helix DNA-binding domain"/>
    <property type="match status" value="1"/>
</dbReference>
<dbReference type="PANTHER" id="PTHR18964:SF149">
    <property type="entry name" value="BIFUNCTIONAL UDP-N-ACETYLGLUCOSAMINE 2-EPIMERASE_N-ACETYLMANNOSAMINE KINASE"/>
    <property type="match status" value="1"/>
</dbReference>
<dbReference type="SUPFAM" id="SSF46785">
    <property type="entry name" value="Winged helix' DNA-binding domain"/>
    <property type="match status" value="1"/>
</dbReference>
<comment type="similarity">
    <text evidence="1">Belongs to the ROK (NagC/XylR) family.</text>
</comment>
<dbReference type="Proteomes" id="UP001500831">
    <property type="component" value="Unassembled WGS sequence"/>
</dbReference>
<dbReference type="EMBL" id="BAAAVI010000006">
    <property type="protein sequence ID" value="GAA2853675.1"/>
    <property type="molecule type" value="Genomic_DNA"/>
</dbReference>